<comment type="caution">
    <text evidence="2">The sequence shown here is derived from an EMBL/GenBank/DDBJ whole genome shotgun (WGS) entry which is preliminary data.</text>
</comment>
<gene>
    <name evidence="2" type="ORF">V5O48_011775</name>
</gene>
<accession>A0ABR3F4L4</accession>
<keyword evidence="1" id="KW-0812">Transmembrane</keyword>
<evidence type="ECO:0000313" key="2">
    <source>
        <dbReference type="EMBL" id="KAL0570185.1"/>
    </source>
</evidence>
<evidence type="ECO:0000256" key="1">
    <source>
        <dbReference type="SAM" id="Phobius"/>
    </source>
</evidence>
<reference evidence="2 3" key="1">
    <citation type="submission" date="2024-02" db="EMBL/GenBank/DDBJ databases">
        <title>A draft genome for the cacao thread blight pathogen Marasmius crinis-equi.</title>
        <authorList>
            <person name="Cohen S.P."/>
            <person name="Baruah I.K."/>
            <person name="Amoako-Attah I."/>
            <person name="Bukari Y."/>
            <person name="Meinhardt L.W."/>
            <person name="Bailey B.A."/>
        </authorList>
    </citation>
    <scope>NUCLEOTIDE SEQUENCE [LARGE SCALE GENOMIC DNA]</scope>
    <source>
        <strain evidence="2 3">GH-76</strain>
    </source>
</reference>
<keyword evidence="1" id="KW-0472">Membrane</keyword>
<keyword evidence="1" id="KW-1133">Transmembrane helix</keyword>
<feature type="transmembrane region" description="Helical" evidence="1">
    <location>
        <begin position="271"/>
        <end position="289"/>
    </location>
</feature>
<dbReference type="EMBL" id="JBAHYK010000978">
    <property type="protein sequence ID" value="KAL0570185.1"/>
    <property type="molecule type" value="Genomic_DNA"/>
</dbReference>
<proteinExistence type="predicted"/>
<feature type="transmembrane region" description="Helical" evidence="1">
    <location>
        <begin position="58"/>
        <end position="77"/>
    </location>
</feature>
<feature type="transmembrane region" description="Helical" evidence="1">
    <location>
        <begin position="185"/>
        <end position="208"/>
    </location>
</feature>
<feature type="transmembrane region" description="Helical" evidence="1">
    <location>
        <begin position="148"/>
        <end position="170"/>
    </location>
</feature>
<feature type="transmembrane region" description="Helical" evidence="1">
    <location>
        <begin position="26"/>
        <end position="46"/>
    </location>
</feature>
<organism evidence="2 3">
    <name type="scientific">Marasmius crinis-equi</name>
    <dbReference type="NCBI Taxonomy" id="585013"/>
    <lineage>
        <taxon>Eukaryota</taxon>
        <taxon>Fungi</taxon>
        <taxon>Dikarya</taxon>
        <taxon>Basidiomycota</taxon>
        <taxon>Agaricomycotina</taxon>
        <taxon>Agaricomycetes</taxon>
        <taxon>Agaricomycetidae</taxon>
        <taxon>Agaricales</taxon>
        <taxon>Marasmiineae</taxon>
        <taxon>Marasmiaceae</taxon>
        <taxon>Marasmius</taxon>
    </lineage>
</organism>
<evidence type="ECO:0008006" key="4">
    <source>
        <dbReference type="Google" id="ProtNLM"/>
    </source>
</evidence>
<evidence type="ECO:0000313" key="3">
    <source>
        <dbReference type="Proteomes" id="UP001465976"/>
    </source>
</evidence>
<protein>
    <recommendedName>
        <fullName evidence="4">Integral membrane protein</fullName>
    </recommendedName>
</protein>
<name>A0ABR3F4L4_9AGAR</name>
<feature type="transmembrane region" description="Helical" evidence="1">
    <location>
        <begin position="229"/>
        <end position="251"/>
    </location>
</feature>
<dbReference type="Proteomes" id="UP001465976">
    <property type="component" value="Unassembled WGS sequence"/>
</dbReference>
<sequence>MAQTDPNLAFVSNYSKNVTILNTVKLLTAAIFYGVYLTLLLSAMCILPRREGSLKARIGLLAALVVIFLLSSFEFWATVHTAITGIQHVLVDNVGVPFSQKSLAFGQQFSRLVSVEQVIVPLEAVLGDLIVLWRAWKLWADNRKMVYLPMLFLFGTTVCSLGFFGCYAHHDWPVINPDTCNSLEISAFSLSMATNVSGTIIIGYKVWCYRQNVGAFLGKCRQKTRGEKVLVLFLESGIVYSVLWVIQLAVVLMDAPKSFSGKVVQQIFTSASIQLVGIYPTLLIVLVYLQCSMWDPSGTFSTMRSTPTAAYDSSGSRSALVSKVDMA</sequence>
<keyword evidence="3" id="KW-1185">Reference proteome</keyword>